<comment type="similarity">
    <text evidence="1">Belongs to the bacterial solute-binding protein ModA family.</text>
</comment>
<evidence type="ECO:0000256" key="2">
    <source>
        <dbReference type="ARBA" id="ARBA00022723"/>
    </source>
</evidence>
<evidence type="ECO:0000256" key="3">
    <source>
        <dbReference type="ARBA" id="ARBA00022729"/>
    </source>
</evidence>
<dbReference type="SUPFAM" id="SSF53850">
    <property type="entry name" value="Periplasmic binding protein-like II"/>
    <property type="match status" value="1"/>
</dbReference>
<keyword evidence="2" id="KW-0479">Metal-binding</keyword>
<dbReference type="Pfam" id="PF13531">
    <property type="entry name" value="SBP_bac_11"/>
    <property type="match status" value="1"/>
</dbReference>
<dbReference type="CDD" id="cd13539">
    <property type="entry name" value="PBP2_AvModA"/>
    <property type="match status" value="1"/>
</dbReference>
<keyword evidence="3" id="KW-0732">Signal</keyword>
<dbReference type="InterPro" id="IPR044084">
    <property type="entry name" value="AvModA-like_subst-bd"/>
</dbReference>
<dbReference type="Gene3D" id="3.40.190.10">
    <property type="entry name" value="Periplasmic binding protein-like II"/>
    <property type="match status" value="2"/>
</dbReference>
<sequence>MNIVGLQKTVMVTLAVFMLAIGLNVHASAGEIRVAVASNFSDTIKALAHSFEKQTGHHVVVVVGSTGKHYAQIVHGAPYDAFFAADIERPQRLEREGYAIPSTRFTYAIGKLVLWSPNEDLVDESLSIFQSAEFRYLAIANPKLAPYGLAAKDVLQAKGLWASLQTKMVRGENIGQTYQFVKSGNAELGFVAYTQVKNKIDRREGSVWMIPQSLYTPIEQQAVLLKSNPVARSFLSFVKSEESKIVIQRYGYGSL</sequence>
<dbReference type="InterPro" id="IPR005950">
    <property type="entry name" value="ModA"/>
</dbReference>
<dbReference type="PIRSF" id="PIRSF004846">
    <property type="entry name" value="ModA"/>
    <property type="match status" value="1"/>
</dbReference>
<dbReference type="PANTHER" id="PTHR30632">
    <property type="entry name" value="MOLYBDATE-BINDING PERIPLASMIC PROTEIN"/>
    <property type="match status" value="1"/>
</dbReference>
<dbReference type="PANTHER" id="PTHR30632:SF14">
    <property type="entry name" value="TUNGSTATE_MOLYBDATE_CHROMATE-BINDING PROTEIN MODA"/>
    <property type="match status" value="1"/>
</dbReference>
<evidence type="ECO:0000313" key="5">
    <source>
        <dbReference type="Proteomes" id="UP001163739"/>
    </source>
</evidence>
<gene>
    <name evidence="4" type="primary">modA</name>
    <name evidence="4" type="ORF">NKI27_06365</name>
</gene>
<dbReference type="EMBL" id="CP100390">
    <property type="protein sequence ID" value="UZE97369.1"/>
    <property type="molecule type" value="Genomic_DNA"/>
</dbReference>
<protein>
    <submittedName>
        <fullName evidence="4">Molybdate ABC transporter substrate-binding protein</fullName>
    </submittedName>
</protein>
<dbReference type="Proteomes" id="UP001163739">
    <property type="component" value="Chromosome"/>
</dbReference>
<organism evidence="4 5">
    <name type="scientific">Alkalimarinus alittae</name>
    <dbReference type="NCBI Taxonomy" id="2961619"/>
    <lineage>
        <taxon>Bacteria</taxon>
        <taxon>Pseudomonadati</taxon>
        <taxon>Pseudomonadota</taxon>
        <taxon>Gammaproteobacteria</taxon>
        <taxon>Alteromonadales</taxon>
        <taxon>Alteromonadaceae</taxon>
        <taxon>Alkalimarinus</taxon>
    </lineage>
</organism>
<evidence type="ECO:0000256" key="1">
    <source>
        <dbReference type="ARBA" id="ARBA00009175"/>
    </source>
</evidence>
<reference evidence="4" key="1">
    <citation type="submission" date="2022-06" db="EMBL/GenBank/DDBJ databases">
        <title>Alkalimarinus sp. nov., isolated from gut of a Alitta virens.</title>
        <authorList>
            <person name="Yang A.I."/>
            <person name="Shin N.-R."/>
        </authorList>
    </citation>
    <scope>NUCLEOTIDE SEQUENCE</scope>
    <source>
        <strain evidence="4">A2M4</strain>
    </source>
</reference>
<name>A0ABY6N5U7_9ALTE</name>
<evidence type="ECO:0000313" key="4">
    <source>
        <dbReference type="EMBL" id="UZE97369.1"/>
    </source>
</evidence>
<keyword evidence="5" id="KW-1185">Reference proteome</keyword>
<dbReference type="InterPro" id="IPR050682">
    <property type="entry name" value="ModA/WtpA"/>
</dbReference>
<accession>A0ABY6N5U7</accession>
<dbReference type="NCBIfam" id="TIGR01256">
    <property type="entry name" value="modA"/>
    <property type="match status" value="1"/>
</dbReference>
<dbReference type="RefSeq" id="WP_265048843.1">
    <property type="nucleotide sequence ID" value="NZ_CP100390.1"/>
</dbReference>
<proteinExistence type="inferred from homology"/>